<dbReference type="Proteomes" id="UP000006546">
    <property type="component" value="Chromosome"/>
</dbReference>
<evidence type="ECO:0000259" key="11">
    <source>
        <dbReference type="Pfam" id="PF04452"/>
    </source>
</evidence>
<dbReference type="GO" id="GO:0070475">
    <property type="term" value="P:rRNA base methylation"/>
    <property type="evidence" value="ECO:0007669"/>
    <property type="project" value="TreeGrafter"/>
</dbReference>
<dbReference type="HOGENOM" id="CLU_067442_1_0_12"/>
<evidence type="ECO:0000313" key="12">
    <source>
        <dbReference type="EMBL" id="AEE17784.1"/>
    </source>
</evidence>
<organism evidence="12 13">
    <name type="scientific">Treponema brennaborense (strain DSM 12168 / CIP 105900 / DD5/3)</name>
    <dbReference type="NCBI Taxonomy" id="906968"/>
    <lineage>
        <taxon>Bacteria</taxon>
        <taxon>Pseudomonadati</taxon>
        <taxon>Spirochaetota</taxon>
        <taxon>Spirochaetia</taxon>
        <taxon>Spirochaetales</taxon>
        <taxon>Treponemataceae</taxon>
        <taxon>Treponema</taxon>
    </lineage>
</organism>
<dbReference type="PIRSF" id="PIRSF015601">
    <property type="entry name" value="MTase_slr0722"/>
    <property type="match status" value="1"/>
</dbReference>
<name>F4LMB8_TREBD</name>
<dbReference type="KEGG" id="tbe:Trebr_2375"/>
<evidence type="ECO:0000256" key="10">
    <source>
        <dbReference type="PIRNR" id="PIRNR015601"/>
    </source>
</evidence>
<evidence type="ECO:0000256" key="8">
    <source>
        <dbReference type="ARBA" id="ARBA00025699"/>
    </source>
</evidence>
<dbReference type="PANTHER" id="PTHR30027">
    <property type="entry name" value="RIBOSOMAL RNA SMALL SUBUNIT METHYLTRANSFERASE E"/>
    <property type="match status" value="1"/>
</dbReference>
<dbReference type="STRING" id="906968.Trebr_2375"/>
<dbReference type="InterPro" id="IPR006700">
    <property type="entry name" value="RsmE"/>
</dbReference>
<dbReference type="GO" id="GO:0005737">
    <property type="term" value="C:cytoplasm"/>
    <property type="evidence" value="ECO:0007669"/>
    <property type="project" value="UniProtKB-SubCell"/>
</dbReference>
<dbReference type="InterPro" id="IPR029028">
    <property type="entry name" value="Alpha/beta_knot_MTases"/>
</dbReference>
<dbReference type="EMBL" id="CP002696">
    <property type="protein sequence ID" value="AEE17784.1"/>
    <property type="molecule type" value="Genomic_DNA"/>
</dbReference>
<sequence length="257" mass="27361">MNIVLFTPEEIRAPLPLSDERAKHITVVLHKTAGDTFEAGIVNGRAGTARIESIRSDGIEFSFEAQSDGKPLYPLTMIIGFPRPIQLKRLLRDVASLGAAAVHLTGTELGEKSYMKSSLVERGAAARMLQDGSIQAKSTHVPELYLHTSLGECLMALSSRNAAGKTSGAQPVRAALDNVRPECSLTDHPEIKNAGAAGLRERGVIAAVGSERGWTDNERTLLTDAGFTLCGMGTRILRTETAATAAAALILAQAEFL</sequence>
<comment type="subcellular location">
    <subcellularLocation>
        <location evidence="1 10">Cytoplasm</location>
    </subcellularLocation>
</comment>
<evidence type="ECO:0000256" key="4">
    <source>
        <dbReference type="ARBA" id="ARBA00022552"/>
    </source>
</evidence>
<accession>F4LMB8</accession>
<evidence type="ECO:0000256" key="1">
    <source>
        <dbReference type="ARBA" id="ARBA00004496"/>
    </source>
</evidence>
<protein>
    <recommendedName>
        <fullName evidence="10">Ribosomal RNA small subunit methyltransferase E</fullName>
        <ecNumber evidence="10">2.1.1.193</ecNumber>
    </recommendedName>
</protein>
<evidence type="ECO:0000256" key="3">
    <source>
        <dbReference type="ARBA" id="ARBA00022490"/>
    </source>
</evidence>
<comment type="function">
    <text evidence="8 10">Specifically methylates the N3 position of the uracil ring of uridine 1498 (m3U1498) in 16S rRNA. Acts on the fully assembled 30S ribosomal subunit.</text>
</comment>
<keyword evidence="7 10" id="KW-0949">S-adenosyl-L-methionine</keyword>
<dbReference type="GO" id="GO:0070042">
    <property type="term" value="F:rRNA (uridine-N3-)-methyltransferase activity"/>
    <property type="evidence" value="ECO:0007669"/>
    <property type="project" value="TreeGrafter"/>
</dbReference>
<comment type="catalytic activity">
    <reaction evidence="9 10">
        <text>uridine(1498) in 16S rRNA + S-adenosyl-L-methionine = N(3)-methyluridine(1498) in 16S rRNA + S-adenosyl-L-homocysteine + H(+)</text>
        <dbReference type="Rhea" id="RHEA:42920"/>
        <dbReference type="Rhea" id="RHEA-COMP:10283"/>
        <dbReference type="Rhea" id="RHEA-COMP:10284"/>
        <dbReference type="ChEBI" id="CHEBI:15378"/>
        <dbReference type="ChEBI" id="CHEBI:57856"/>
        <dbReference type="ChEBI" id="CHEBI:59789"/>
        <dbReference type="ChEBI" id="CHEBI:65315"/>
        <dbReference type="ChEBI" id="CHEBI:74502"/>
        <dbReference type="EC" id="2.1.1.193"/>
    </reaction>
</comment>
<keyword evidence="13" id="KW-1185">Reference proteome</keyword>
<proteinExistence type="inferred from homology"/>
<dbReference type="SUPFAM" id="SSF75217">
    <property type="entry name" value="alpha/beta knot"/>
    <property type="match status" value="1"/>
</dbReference>
<dbReference type="NCBIfam" id="TIGR00046">
    <property type="entry name" value="RsmE family RNA methyltransferase"/>
    <property type="match status" value="1"/>
</dbReference>
<dbReference type="InterPro" id="IPR029026">
    <property type="entry name" value="tRNA_m1G_MTases_N"/>
</dbReference>
<dbReference type="PANTHER" id="PTHR30027:SF3">
    <property type="entry name" value="16S RRNA (URACIL(1498)-N(3))-METHYLTRANSFERASE"/>
    <property type="match status" value="1"/>
</dbReference>
<reference evidence="13" key="1">
    <citation type="submission" date="2011-04" db="EMBL/GenBank/DDBJ databases">
        <title>The complete genome of Treponema brennaborense DSM 12168.</title>
        <authorList>
            <person name="Lucas S."/>
            <person name="Han J."/>
            <person name="Lapidus A."/>
            <person name="Bruce D."/>
            <person name="Goodwin L."/>
            <person name="Pitluck S."/>
            <person name="Peters L."/>
            <person name="Kyrpides N."/>
            <person name="Mavromatis K."/>
            <person name="Ivanova N."/>
            <person name="Mikhailova N."/>
            <person name="Pagani I."/>
            <person name="Teshima H."/>
            <person name="Detter J.C."/>
            <person name="Tapia R."/>
            <person name="Han C."/>
            <person name="Land M."/>
            <person name="Hauser L."/>
            <person name="Markowitz V."/>
            <person name="Cheng J.-F."/>
            <person name="Hugenholtz P."/>
            <person name="Woyke T."/>
            <person name="Wu D."/>
            <person name="Gronow S."/>
            <person name="Wellnitz S."/>
            <person name="Brambilla E."/>
            <person name="Klenk H.-P."/>
            <person name="Eisen J.A."/>
        </authorList>
    </citation>
    <scope>NUCLEOTIDE SEQUENCE [LARGE SCALE GENOMIC DNA]</scope>
    <source>
        <strain evidence="13">DSM 12168 / CIP 105900 / DD5/3</strain>
    </source>
</reference>
<keyword evidence="5 10" id="KW-0489">Methyltransferase</keyword>
<keyword evidence="6 10" id="KW-0808">Transferase</keyword>
<gene>
    <name evidence="12" type="ordered locus">Trebr_2375</name>
</gene>
<keyword evidence="4 10" id="KW-0698">rRNA processing</keyword>
<keyword evidence="3 10" id="KW-0963">Cytoplasm</keyword>
<comment type="similarity">
    <text evidence="2 10">Belongs to the RNA methyltransferase RsmE family.</text>
</comment>
<dbReference type="EC" id="2.1.1.193" evidence="10"/>
<dbReference type="Pfam" id="PF04452">
    <property type="entry name" value="Methyltrans_RNA"/>
    <property type="match status" value="1"/>
</dbReference>
<dbReference type="AlphaFoldDB" id="F4LMB8"/>
<evidence type="ECO:0000256" key="7">
    <source>
        <dbReference type="ARBA" id="ARBA00022691"/>
    </source>
</evidence>
<dbReference type="OrthoDB" id="362914at2"/>
<evidence type="ECO:0000256" key="9">
    <source>
        <dbReference type="ARBA" id="ARBA00047944"/>
    </source>
</evidence>
<dbReference type="InterPro" id="IPR046886">
    <property type="entry name" value="RsmE_MTase_dom"/>
</dbReference>
<evidence type="ECO:0000256" key="5">
    <source>
        <dbReference type="ARBA" id="ARBA00022603"/>
    </source>
</evidence>
<feature type="domain" description="Ribosomal RNA small subunit methyltransferase E methyltransferase" evidence="11">
    <location>
        <begin position="71"/>
        <end position="250"/>
    </location>
</feature>
<dbReference type="RefSeq" id="WP_013759485.1">
    <property type="nucleotide sequence ID" value="NC_015500.1"/>
</dbReference>
<evidence type="ECO:0000256" key="6">
    <source>
        <dbReference type="ARBA" id="ARBA00022679"/>
    </source>
</evidence>
<evidence type="ECO:0000256" key="2">
    <source>
        <dbReference type="ARBA" id="ARBA00005528"/>
    </source>
</evidence>
<evidence type="ECO:0000313" key="13">
    <source>
        <dbReference type="Proteomes" id="UP000006546"/>
    </source>
</evidence>
<dbReference type="eggNOG" id="COG1385">
    <property type="taxonomic scope" value="Bacteria"/>
</dbReference>
<dbReference type="Gene3D" id="3.40.1280.10">
    <property type="match status" value="1"/>
</dbReference>